<sequence>MKMNEFDEVLVMLIDDVIINISKLKSISKYEAMKLFYLSPISKLIYKKETGLFTQSAVSIAHRCITN</sequence>
<reference evidence="1" key="1">
    <citation type="submission" date="2019-08" db="EMBL/GenBank/DDBJ databases">
        <authorList>
            <person name="Kucharzyk K."/>
            <person name="Murdoch R.W."/>
            <person name="Higgins S."/>
            <person name="Loffler F."/>
        </authorList>
    </citation>
    <scope>NUCLEOTIDE SEQUENCE</scope>
</reference>
<organism evidence="1">
    <name type="scientific">bioreactor metagenome</name>
    <dbReference type="NCBI Taxonomy" id="1076179"/>
    <lineage>
        <taxon>unclassified sequences</taxon>
        <taxon>metagenomes</taxon>
        <taxon>ecological metagenomes</taxon>
    </lineage>
</organism>
<dbReference type="EMBL" id="VSSQ01016363">
    <property type="protein sequence ID" value="MPM57620.1"/>
    <property type="molecule type" value="Genomic_DNA"/>
</dbReference>
<gene>
    <name evidence="1" type="ORF">SDC9_104442</name>
</gene>
<dbReference type="AlphaFoldDB" id="A0A645AWS9"/>
<accession>A0A645AWS9</accession>
<name>A0A645AWS9_9ZZZZ</name>
<comment type="caution">
    <text evidence="1">The sequence shown here is derived from an EMBL/GenBank/DDBJ whole genome shotgun (WGS) entry which is preliminary data.</text>
</comment>
<evidence type="ECO:0000313" key="1">
    <source>
        <dbReference type="EMBL" id="MPM57620.1"/>
    </source>
</evidence>
<proteinExistence type="predicted"/>
<protein>
    <submittedName>
        <fullName evidence="1">Uncharacterized protein</fullName>
    </submittedName>
</protein>